<organism evidence="2 4">
    <name type="scientific">Pseudomonas mosselii</name>
    <dbReference type="NCBI Taxonomy" id="78327"/>
    <lineage>
        <taxon>Bacteria</taxon>
        <taxon>Pseudomonadati</taxon>
        <taxon>Pseudomonadota</taxon>
        <taxon>Gammaproteobacteria</taxon>
        <taxon>Pseudomonadales</taxon>
        <taxon>Pseudomonadaceae</taxon>
        <taxon>Pseudomonas</taxon>
    </lineage>
</organism>
<protein>
    <submittedName>
        <fullName evidence="2">Uncharacterized protein</fullName>
    </submittedName>
</protein>
<proteinExistence type="predicted"/>
<keyword evidence="4" id="KW-1185">Reference proteome</keyword>
<dbReference type="Proteomes" id="UP000309819">
    <property type="component" value="Unassembled WGS sequence"/>
</dbReference>
<feature type="region of interest" description="Disordered" evidence="1">
    <location>
        <begin position="46"/>
        <end position="65"/>
    </location>
</feature>
<evidence type="ECO:0000256" key="1">
    <source>
        <dbReference type="SAM" id="MobiDB-lite"/>
    </source>
</evidence>
<sequence>MGCAVAQRTDFASAPRTLWERRFGAPTCPRSRRLGVWHRLCRCSRWSGTPASPLPQIPSKSTSYV</sequence>
<dbReference type="AlphaFoldDB" id="A0A5R8Z4E1"/>
<name>A0A5R8Z4E1_9PSED</name>
<accession>A0A5R8Z4E1</accession>
<dbReference type="EMBL" id="VAUO01000005">
    <property type="protein sequence ID" value="TLP60007.1"/>
    <property type="molecule type" value="Genomic_DNA"/>
</dbReference>
<evidence type="ECO:0000313" key="3">
    <source>
        <dbReference type="EMBL" id="TLP61850.1"/>
    </source>
</evidence>
<evidence type="ECO:0000313" key="2">
    <source>
        <dbReference type="EMBL" id="TLP60007.1"/>
    </source>
</evidence>
<dbReference type="EMBL" id="VAUO01000003">
    <property type="protein sequence ID" value="TLP61850.1"/>
    <property type="molecule type" value="Genomic_DNA"/>
</dbReference>
<reference evidence="2 4" key="1">
    <citation type="submission" date="2019-05" db="EMBL/GenBank/DDBJ databases">
        <title>Pseudomonas sp. SC006 isolated from lettuce that can produce HBGAs.</title>
        <authorList>
            <person name="Wang D."/>
            <person name="Liao N."/>
            <person name="Liu D."/>
            <person name="Zhang Z."/>
            <person name="Zou S."/>
        </authorList>
    </citation>
    <scope>NUCLEOTIDE SEQUENCE [LARGE SCALE GENOMIC DNA]</scope>
    <source>
        <strain evidence="2 4">SC006</strain>
    </source>
</reference>
<gene>
    <name evidence="3" type="ORF">FEM01_10185</name>
    <name evidence="2" type="ORF">FEM01_12420</name>
</gene>
<comment type="caution">
    <text evidence="2">The sequence shown here is derived from an EMBL/GenBank/DDBJ whole genome shotgun (WGS) entry which is preliminary data.</text>
</comment>
<evidence type="ECO:0000313" key="4">
    <source>
        <dbReference type="Proteomes" id="UP000309819"/>
    </source>
</evidence>